<dbReference type="AlphaFoldDB" id="A0A221MCD5"/>
<keyword evidence="2" id="KW-1185">Reference proteome</keyword>
<dbReference type="EMBL" id="CP022437">
    <property type="protein sequence ID" value="ASN05303.1"/>
    <property type="molecule type" value="Genomic_DNA"/>
</dbReference>
<protein>
    <submittedName>
        <fullName evidence="1">Uncharacterized protein</fullName>
    </submittedName>
</protein>
<dbReference type="Proteomes" id="UP000204391">
    <property type="component" value="Chromosome"/>
</dbReference>
<evidence type="ECO:0000313" key="1">
    <source>
        <dbReference type="EMBL" id="ASN05303.1"/>
    </source>
</evidence>
<evidence type="ECO:0000313" key="2">
    <source>
        <dbReference type="Proteomes" id="UP000204391"/>
    </source>
</evidence>
<sequence length="310" mass="35790">MRTNTQKRINETEFLNGLNTKVKKDIFDTKKTFYDKEGVDISDKFELIAKTTEEQVRGLKGRDAMEMHEIENGKFIFAFFESTKLLEERFPTLSAQDIARLMFIGTYVAWETNRLQFDNGKKIIRKKDLEALVGMSTKRFNELYKRYVDEVIITEGDDGQLFINPTVIYRGSVKKLGRAVDNLSYTRIFRTTVRELYHQFKGRKLGQLAIVYSVIPFLNFNTNIIVYNPEETAEDLLRPMNVKALAALLGYKDQAKFKTALNGIRLDGVPMFTFGEDPYNRREKRIIVNPRIIFGGKGESLGAISVLFNK</sequence>
<proteinExistence type="predicted"/>
<name>A0A221MCD5_9BACI</name>
<dbReference type="RefSeq" id="WP_089532153.1">
    <property type="nucleotide sequence ID" value="NZ_CP022437.1"/>
</dbReference>
<organism evidence="1 2">
    <name type="scientific">Virgibacillus necropolis</name>
    <dbReference type="NCBI Taxonomy" id="163877"/>
    <lineage>
        <taxon>Bacteria</taxon>
        <taxon>Bacillati</taxon>
        <taxon>Bacillota</taxon>
        <taxon>Bacilli</taxon>
        <taxon>Bacillales</taxon>
        <taxon>Bacillaceae</taxon>
        <taxon>Virgibacillus</taxon>
    </lineage>
</organism>
<accession>A0A221MCD5</accession>
<reference evidence="1 2" key="1">
    <citation type="journal article" date="2003" name="Int. J. Syst. Evol. Microbiol.">
        <title>Virgibacillus carmonensis sp. nov., Virgibacillus necropolis sp. nov. and Virgibacillus picturae sp. nov., three novel species isolated from deteriorated mural paintings, transfer of the species of the genus salibacillus to Virgibacillus, as Virgibacillus marismortui comb. nov. and Virgibacillus salexigens comb. nov., and emended description of the genus Virgibacillus.</title>
        <authorList>
            <person name="Heyrman J."/>
            <person name="Logan N.A."/>
            <person name="Busse H.J."/>
            <person name="Balcaen A."/>
            <person name="Lebbe L."/>
            <person name="Rodriguez-Diaz M."/>
            <person name="Swings J."/>
            <person name="De Vos P."/>
        </authorList>
    </citation>
    <scope>NUCLEOTIDE SEQUENCE [LARGE SCALE GENOMIC DNA]</scope>
    <source>
        <strain evidence="1 2">LMG 19488</strain>
    </source>
</reference>
<dbReference type="OrthoDB" id="2851232at2"/>
<dbReference type="KEGG" id="vne:CFK40_09905"/>
<gene>
    <name evidence="1" type="ORF">CFK40_09905</name>
</gene>